<organism evidence="2 3">
    <name type="scientific">Nesidiocoris tenuis</name>
    <dbReference type="NCBI Taxonomy" id="355587"/>
    <lineage>
        <taxon>Eukaryota</taxon>
        <taxon>Metazoa</taxon>
        <taxon>Ecdysozoa</taxon>
        <taxon>Arthropoda</taxon>
        <taxon>Hexapoda</taxon>
        <taxon>Insecta</taxon>
        <taxon>Pterygota</taxon>
        <taxon>Neoptera</taxon>
        <taxon>Paraneoptera</taxon>
        <taxon>Hemiptera</taxon>
        <taxon>Heteroptera</taxon>
        <taxon>Panheteroptera</taxon>
        <taxon>Cimicomorpha</taxon>
        <taxon>Miridae</taxon>
        <taxon>Dicyphina</taxon>
        <taxon>Nesidiocoris</taxon>
    </lineage>
</organism>
<evidence type="ECO:0000313" key="3">
    <source>
        <dbReference type="Proteomes" id="UP001307889"/>
    </source>
</evidence>
<accession>A0ABN7AH43</accession>
<gene>
    <name evidence="2" type="ORF">NTJ_04092</name>
</gene>
<dbReference type="Proteomes" id="UP001307889">
    <property type="component" value="Chromosome 2"/>
</dbReference>
<evidence type="ECO:0000256" key="1">
    <source>
        <dbReference type="SAM" id="MobiDB-lite"/>
    </source>
</evidence>
<feature type="compositionally biased region" description="Basic residues" evidence="1">
    <location>
        <begin position="48"/>
        <end position="67"/>
    </location>
</feature>
<dbReference type="EMBL" id="AP028910">
    <property type="protein sequence ID" value="BES91283.1"/>
    <property type="molecule type" value="Genomic_DNA"/>
</dbReference>
<feature type="region of interest" description="Disordered" evidence="1">
    <location>
        <begin position="1"/>
        <end position="71"/>
    </location>
</feature>
<proteinExistence type="predicted"/>
<reference evidence="2 3" key="1">
    <citation type="submission" date="2023-09" db="EMBL/GenBank/DDBJ databases">
        <title>Nesidiocoris tenuis whole genome shotgun sequence.</title>
        <authorList>
            <person name="Shibata T."/>
            <person name="Shimoda M."/>
            <person name="Kobayashi T."/>
            <person name="Uehara T."/>
        </authorList>
    </citation>
    <scope>NUCLEOTIDE SEQUENCE [LARGE SCALE GENOMIC DNA]</scope>
    <source>
        <strain evidence="2 3">Japan</strain>
    </source>
</reference>
<protein>
    <submittedName>
        <fullName evidence="2">Uncharacterized protein</fullName>
    </submittedName>
</protein>
<evidence type="ECO:0000313" key="2">
    <source>
        <dbReference type="EMBL" id="BES91283.1"/>
    </source>
</evidence>
<keyword evidence="3" id="KW-1185">Reference proteome</keyword>
<sequence>MTGFVPQLRATAVNGDNKRDGGGGGGGGGNVNWEEIARGPNGRSANPQRRRRSAIRRPHAVHRHRATAKSMQQIFTKRAALCKEIIFTTSVTGSPRAPSSKATQLSRSGGVKPHLLRKTKRSLCHARQNRPRISRDELAVNL</sequence>
<name>A0ABN7AH43_9HEMI</name>
<feature type="region of interest" description="Disordered" evidence="1">
    <location>
        <begin position="91"/>
        <end position="110"/>
    </location>
</feature>